<evidence type="ECO:0000313" key="3">
    <source>
        <dbReference type="Proteomes" id="UP000186465"/>
    </source>
</evidence>
<dbReference type="SUPFAM" id="SSF56601">
    <property type="entry name" value="beta-lactamase/transpeptidase-like"/>
    <property type="match status" value="1"/>
</dbReference>
<reference evidence="3" key="1">
    <citation type="submission" date="2016-11" db="EMBL/GenBank/DDBJ databases">
        <title>Actinomyces gypaetusis sp. nov. isolated from Gypaetus barbatus in Qinghai Tibet Plateau China.</title>
        <authorList>
            <person name="Meng X."/>
        </authorList>
    </citation>
    <scope>NUCLEOTIDE SEQUENCE [LARGE SCALE GENOMIC DNA]</scope>
    <source>
        <strain evidence="3">DSM 15383</strain>
    </source>
</reference>
<organism evidence="2 3">
    <name type="scientific">Boudabousia marimammalium</name>
    <dbReference type="NCBI Taxonomy" id="156892"/>
    <lineage>
        <taxon>Bacteria</taxon>
        <taxon>Bacillati</taxon>
        <taxon>Actinomycetota</taxon>
        <taxon>Actinomycetes</taxon>
        <taxon>Actinomycetales</taxon>
        <taxon>Actinomycetaceae</taxon>
        <taxon>Boudabousia</taxon>
    </lineage>
</organism>
<evidence type="ECO:0000259" key="1">
    <source>
        <dbReference type="Pfam" id="PF00144"/>
    </source>
</evidence>
<dbReference type="PANTHER" id="PTHR43283">
    <property type="entry name" value="BETA-LACTAMASE-RELATED"/>
    <property type="match status" value="1"/>
</dbReference>
<dbReference type="InterPro" id="IPR012338">
    <property type="entry name" value="Beta-lactam/transpept-like"/>
</dbReference>
<dbReference type="InterPro" id="IPR050789">
    <property type="entry name" value="Diverse_Enzym_Activities"/>
</dbReference>
<dbReference type="Gene3D" id="3.40.710.10">
    <property type="entry name" value="DD-peptidase/beta-lactamase superfamily"/>
    <property type="match status" value="1"/>
</dbReference>
<name>A0A1Q5PRY5_9ACTO</name>
<dbReference type="PANTHER" id="PTHR43283:SF3">
    <property type="entry name" value="BETA-LACTAMASE FAMILY PROTEIN (AFU_ORTHOLOGUE AFUA_5G07500)"/>
    <property type="match status" value="1"/>
</dbReference>
<feature type="domain" description="Beta-lactamase-related" evidence="1">
    <location>
        <begin position="16"/>
        <end position="364"/>
    </location>
</feature>
<comment type="caution">
    <text evidence="2">The sequence shown here is derived from an EMBL/GenBank/DDBJ whole genome shotgun (WGS) entry which is preliminary data.</text>
</comment>
<sequence length="385" mass="42695">MNIVSSRQIYERLIPHVDSGELPGFCAVVSNNGHTVVASGGYSDLELKKTMDAESLFRLASLTKPLTAVLTLQAVEMGDITLDTELAELVPELANPRVLTNPRARFQTTLDSTGNPRYEVETEALKRPITVYDLLTMTSGYGFWVGTSLAAAYKTANINFGIQHHYSRADFIRLIGQMPLCFQPGDGWAYNWSVEVLGVALQRATGIPMETLMEERIRRPLGLKNLSYTMNSLAHATSMYKASPSGPVLLDPREGDYSREPKYYSARTGLVTTAPEYLRILDDLSSEDPILLSPESAELMRTPALNEHQLKNKFFEPNANFGMFVQVADGTGVLPEGSYGWSGISGVKAYSDPHTGTSFGLFTQMSTITTRPQPWFNDFWHLLFD</sequence>
<dbReference type="Proteomes" id="UP000186465">
    <property type="component" value="Unassembled WGS sequence"/>
</dbReference>
<dbReference type="STRING" id="156892.BM477_02580"/>
<dbReference type="InterPro" id="IPR001466">
    <property type="entry name" value="Beta-lactam-related"/>
</dbReference>
<gene>
    <name evidence="2" type="ORF">BM477_02580</name>
</gene>
<dbReference type="AlphaFoldDB" id="A0A1Q5PRY5"/>
<dbReference type="Pfam" id="PF00144">
    <property type="entry name" value="Beta-lactamase"/>
    <property type="match status" value="1"/>
</dbReference>
<keyword evidence="3" id="KW-1185">Reference proteome</keyword>
<dbReference type="RefSeq" id="WP_075361118.1">
    <property type="nucleotide sequence ID" value="NZ_MPDM01000002.1"/>
</dbReference>
<dbReference type="EMBL" id="MPDM01000002">
    <property type="protein sequence ID" value="OKL50293.1"/>
    <property type="molecule type" value="Genomic_DNA"/>
</dbReference>
<accession>A0A1Q5PRY5</accession>
<proteinExistence type="predicted"/>
<evidence type="ECO:0000313" key="2">
    <source>
        <dbReference type="EMBL" id="OKL50293.1"/>
    </source>
</evidence>
<protein>
    <recommendedName>
        <fullName evidence="1">Beta-lactamase-related domain-containing protein</fullName>
    </recommendedName>
</protein>
<dbReference type="OrthoDB" id="4281716at2"/>